<dbReference type="NCBIfam" id="TIGR00229">
    <property type="entry name" value="sensory_box"/>
    <property type="match status" value="4"/>
</dbReference>
<dbReference type="Pfam" id="PF00512">
    <property type="entry name" value="HisKA"/>
    <property type="match status" value="1"/>
</dbReference>
<dbReference type="SUPFAM" id="SSF47384">
    <property type="entry name" value="Homodimeric domain of signal transducing histidine kinase"/>
    <property type="match status" value="1"/>
</dbReference>
<dbReference type="PROSITE" id="PS50109">
    <property type="entry name" value="HIS_KIN"/>
    <property type="match status" value="1"/>
</dbReference>
<evidence type="ECO:0000313" key="14">
    <source>
        <dbReference type="EMBL" id="MFD0998371.1"/>
    </source>
</evidence>
<dbReference type="EC" id="2.7.13.3" evidence="2"/>
<feature type="modified residue" description="4-aspartylphosphate" evidence="6">
    <location>
        <position position="1282"/>
    </location>
</feature>
<keyword evidence="5" id="KW-0418">Kinase</keyword>
<dbReference type="PANTHER" id="PTHR43047:SF64">
    <property type="entry name" value="HISTIDINE KINASE CONTAINING CHEY-HOMOLOGOUS RECEIVER DOMAIN AND PAS DOMAIN-RELATED"/>
    <property type="match status" value="1"/>
</dbReference>
<organism evidence="14 15">
    <name type="scientific">Ohtaekwangia kribbensis</name>
    <dbReference type="NCBI Taxonomy" id="688913"/>
    <lineage>
        <taxon>Bacteria</taxon>
        <taxon>Pseudomonadati</taxon>
        <taxon>Bacteroidota</taxon>
        <taxon>Cytophagia</taxon>
        <taxon>Cytophagales</taxon>
        <taxon>Fulvivirgaceae</taxon>
        <taxon>Ohtaekwangia</taxon>
    </lineage>
</organism>
<dbReference type="InterPro" id="IPR035965">
    <property type="entry name" value="PAS-like_dom_sf"/>
</dbReference>
<feature type="signal peptide" evidence="9">
    <location>
        <begin position="1"/>
        <end position="22"/>
    </location>
</feature>
<feature type="repeat" description="TPR" evidence="7">
    <location>
        <begin position="123"/>
        <end position="156"/>
    </location>
</feature>
<feature type="coiled-coil region" evidence="8">
    <location>
        <begin position="377"/>
        <end position="404"/>
    </location>
</feature>
<evidence type="ECO:0000256" key="9">
    <source>
        <dbReference type="SAM" id="SignalP"/>
    </source>
</evidence>
<dbReference type="Gene3D" id="3.40.50.2300">
    <property type="match status" value="1"/>
</dbReference>
<dbReference type="Gene3D" id="1.25.40.10">
    <property type="entry name" value="Tetratricopeptide repeat domain"/>
    <property type="match status" value="1"/>
</dbReference>
<evidence type="ECO:0000256" key="5">
    <source>
        <dbReference type="ARBA" id="ARBA00022777"/>
    </source>
</evidence>
<dbReference type="PROSITE" id="PS50005">
    <property type="entry name" value="TPR"/>
    <property type="match status" value="2"/>
</dbReference>
<evidence type="ECO:0000256" key="8">
    <source>
        <dbReference type="SAM" id="Coils"/>
    </source>
</evidence>
<dbReference type="Pfam" id="PF08447">
    <property type="entry name" value="PAS_3"/>
    <property type="match status" value="2"/>
</dbReference>
<dbReference type="PROSITE" id="PS50112">
    <property type="entry name" value="PAS"/>
    <property type="match status" value="2"/>
</dbReference>
<evidence type="ECO:0000256" key="3">
    <source>
        <dbReference type="ARBA" id="ARBA00022553"/>
    </source>
</evidence>
<comment type="catalytic activity">
    <reaction evidence="1">
        <text>ATP + protein L-histidine = ADP + protein N-phospho-L-histidine.</text>
        <dbReference type="EC" id="2.7.13.3"/>
    </reaction>
</comment>
<keyword evidence="7" id="KW-0802">TPR repeat</keyword>
<dbReference type="InterPro" id="IPR001789">
    <property type="entry name" value="Sig_transdc_resp-reg_receiver"/>
</dbReference>
<dbReference type="EMBL" id="JBHTKA010000001">
    <property type="protein sequence ID" value="MFD0998371.1"/>
    <property type="molecule type" value="Genomic_DNA"/>
</dbReference>
<dbReference type="CDD" id="cd00130">
    <property type="entry name" value="PAS"/>
    <property type="match status" value="3"/>
</dbReference>
<dbReference type="InterPro" id="IPR003594">
    <property type="entry name" value="HATPase_dom"/>
</dbReference>
<protein>
    <recommendedName>
        <fullName evidence="2">histidine kinase</fullName>
        <ecNumber evidence="2">2.7.13.3</ecNumber>
    </recommendedName>
</protein>
<dbReference type="Pfam" id="PF13426">
    <property type="entry name" value="PAS_9"/>
    <property type="match status" value="1"/>
</dbReference>
<dbReference type="PRINTS" id="PR00344">
    <property type="entry name" value="BCTRLSENSOR"/>
</dbReference>
<dbReference type="SMART" id="SM00448">
    <property type="entry name" value="REC"/>
    <property type="match status" value="1"/>
</dbReference>
<dbReference type="SMART" id="SM00086">
    <property type="entry name" value="PAC"/>
    <property type="match status" value="3"/>
</dbReference>
<dbReference type="RefSeq" id="WP_377574958.1">
    <property type="nucleotide sequence ID" value="NZ_JBHTKA010000001.1"/>
</dbReference>
<evidence type="ECO:0000256" key="2">
    <source>
        <dbReference type="ARBA" id="ARBA00012438"/>
    </source>
</evidence>
<feature type="domain" description="PAC" evidence="13">
    <location>
        <begin position="605"/>
        <end position="658"/>
    </location>
</feature>
<dbReference type="InterPro" id="IPR036890">
    <property type="entry name" value="HATPase_C_sf"/>
</dbReference>
<dbReference type="InterPro" id="IPR001610">
    <property type="entry name" value="PAC"/>
</dbReference>
<dbReference type="InterPro" id="IPR005467">
    <property type="entry name" value="His_kinase_dom"/>
</dbReference>
<dbReference type="Gene3D" id="3.30.450.20">
    <property type="entry name" value="PAS domain"/>
    <property type="match status" value="4"/>
</dbReference>
<proteinExistence type="predicted"/>
<keyword evidence="9" id="KW-0732">Signal</keyword>
<evidence type="ECO:0000259" key="11">
    <source>
        <dbReference type="PROSITE" id="PS50110"/>
    </source>
</evidence>
<feature type="repeat" description="TPR" evidence="7">
    <location>
        <begin position="163"/>
        <end position="196"/>
    </location>
</feature>
<evidence type="ECO:0000256" key="6">
    <source>
        <dbReference type="PROSITE-ProRule" id="PRU00169"/>
    </source>
</evidence>
<dbReference type="SUPFAM" id="SSF55785">
    <property type="entry name" value="PYP-like sensor domain (PAS domain)"/>
    <property type="match status" value="4"/>
</dbReference>
<dbReference type="SUPFAM" id="SSF48452">
    <property type="entry name" value="TPR-like"/>
    <property type="match status" value="2"/>
</dbReference>
<dbReference type="PANTHER" id="PTHR43047">
    <property type="entry name" value="TWO-COMPONENT HISTIDINE PROTEIN KINASE"/>
    <property type="match status" value="1"/>
</dbReference>
<evidence type="ECO:0000259" key="12">
    <source>
        <dbReference type="PROSITE" id="PS50112"/>
    </source>
</evidence>
<evidence type="ECO:0000259" key="10">
    <source>
        <dbReference type="PROSITE" id="PS50109"/>
    </source>
</evidence>
<dbReference type="InterPro" id="IPR000014">
    <property type="entry name" value="PAS"/>
</dbReference>
<dbReference type="CDD" id="cd16922">
    <property type="entry name" value="HATPase_EvgS-ArcB-TorS-like"/>
    <property type="match status" value="1"/>
</dbReference>
<dbReference type="InterPro" id="IPR013655">
    <property type="entry name" value="PAS_fold_3"/>
</dbReference>
<dbReference type="InterPro" id="IPR003661">
    <property type="entry name" value="HisK_dim/P_dom"/>
</dbReference>
<accession>A0ABW3JZJ9</accession>
<dbReference type="InterPro" id="IPR011990">
    <property type="entry name" value="TPR-like_helical_dom_sf"/>
</dbReference>
<dbReference type="Gene3D" id="1.10.287.130">
    <property type="match status" value="1"/>
</dbReference>
<dbReference type="SMART" id="SM00091">
    <property type="entry name" value="PAS"/>
    <property type="match status" value="3"/>
</dbReference>
<dbReference type="Pfam" id="PF13188">
    <property type="entry name" value="PAS_8"/>
    <property type="match status" value="1"/>
</dbReference>
<dbReference type="CDD" id="cd00082">
    <property type="entry name" value="HisKA"/>
    <property type="match status" value="1"/>
</dbReference>
<dbReference type="SUPFAM" id="SSF47226">
    <property type="entry name" value="Histidine-containing phosphotransfer domain, HPT domain"/>
    <property type="match status" value="1"/>
</dbReference>
<dbReference type="Pfam" id="PF02518">
    <property type="entry name" value="HATPase_c"/>
    <property type="match status" value="1"/>
</dbReference>
<keyword evidence="4" id="KW-0808">Transferase</keyword>
<dbReference type="InterPro" id="IPR019734">
    <property type="entry name" value="TPR_rpt"/>
</dbReference>
<evidence type="ECO:0000256" key="4">
    <source>
        <dbReference type="ARBA" id="ARBA00022679"/>
    </source>
</evidence>
<keyword evidence="8" id="KW-0175">Coiled coil</keyword>
<dbReference type="Gene3D" id="2.10.70.100">
    <property type="match status" value="1"/>
</dbReference>
<feature type="domain" description="Response regulatory" evidence="11">
    <location>
        <begin position="1233"/>
        <end position="1352"/>
    </location>
</feature>
<evidence type="ECO:0000259" key="13">
    <source>
        <dbReference type="PROSITE" id="PS50113"/>
    </source>
</evidence>
<dbReference type="PROSITE" id="PS50113">
    <property type="entry name" value="PAC"/>
    <property type="match status" value="2"/>
</dbReference>
<dbReference type="PROSITE" id="PS50110">
    <property type="entry name" value="RESPONSE_REGULATORY"/>
    <property type="match status" value="1"/>
</dbReference>
<dbReference type="Gene3D" id="3.30.565.10">
    <property type="entry name" value="Histidine kinase-like ATPase, C-terminal domain"/>
    <property type="match status" value="1"/>
</dbReference>
<evidence type="ECO:0000313" key="15">
    <source>
        <dbReference type="Proteomes" id="UP001597112"/>
    </source>
</evidence>
<feature type="domain" description="Histidine kinase" evidence="10">
    <location>
        <begin position="985"/>
        <end position="1206"/>
    </location>
</feature>
<dbReference type="SUPFAM" id="SSF52172">
    <property type="entry name" value="CheY-like"/>
    <property type="match status" value="1"/>
</dbReference>
<dbReference type="InterPro" id="IPR000700">
    <property type="entry name" value="PAS-assoc_C"/>
</dbReference>
<feature type="domain" description="PAC" evidence="13">
    <location>
        <begin position="734"/>
        <end position="786"/>
    </location>
</feature>
<dbReference type="InterPro" id="IPR036097">
    <property type="entry name" value="HisK_dim/P_sf"/>
</dbReference>
<dbReference type="InterPro" id="IPR004358">
    <property type="entry name" value="Sig_transdc_His_kin-like_C"/>
</dbReference>
<dbReference type="InterPro" id="IPR011006">
    <property type="entry name" value="CheY-like_superfamily"/>
</dbReference>
<sequence>MKGSIIFCLVLGSLLGNHATLAQNKKIDSLKTVLKVLRQDTNRVKTLVLLCDAQSYVDYDAIPETANQILTLSEKIDYPQGTAKAYTFLGVYNDRTGKSYLGIDYFLKALRIYEQLQNKRLIAACYNNIGVIYLTQEDNREAYNYFDKALDVWTALNYKSGIARALNNIAIVSEREGRDSLALEYYSRALKLNEELGSKSSVSVVLNSIGKIYFRRHQLADAFTYQQRALQEAKVAGATTRYAVIYLAISEIYLEQHKYKETLEAAQRALQFARQVNSKEEIANSYKLISKAYETNNDFRKAYAYQKLYMSLNDSLQRSENKSAIERFRNNYEMEKQQKEISVLSHQHQIEVHRRNSILITLGGLVCVFFLILSRQRLSAKKKLEVERKSLELLKEQALRLESEVKYKTLIESTLLGVSIARNQQIIYANKTLLRIFGYNNIEEYFQKGVVGVTTHATTETRELIESIIRSYNEGNETPQSFIGHFYDKDNNIRSFEVQAGDIVLENERCRMYVLIEITDRLAAEKASEEMEKLFRLSQHYSDIGSWRWSFNTSGLLWSKTTYKVYGVDTSEEVNAERFFQCVHPEDRDKIALAATVSIERHEPFEVEHRTAPEEGKSVRWVKLKGDVFRNEDGDPVEIFGVAWDVTEAKQIAEELRLSKEKYRILAESGHEVLGLYDLNGIVQYISPAVVRMFGYSPNDIVGQKLTGDRAHPMDKRQLLTNFRLALSQPDESVMMKVRMKRKDNTYIWCQKSFRAIKDQDGTVTGIRCLTRDIGYEIAYEEKLNRSNARLTNSVREYKTLNRKLNYLLKELGKRSRQIESTNHKLTISQRVLKHTYEQLKLKTDALNEIAIIVLCDRYGKISDVNEMFESVMGYDRSEIIGNTYNELKHTLYNSGMHTDDFFRDIWIDVMEGRGWHGEICYRAKSGNLVWCLKHMVPVTENGEFAGYFSFSYDITLDKKREAELMEAKRLAEVASAEKEDFLSVMSHEIRTPLNSVIGLSNLLLKKQPREDQLPIMKTLKYSSDNLLHLVNDILDFNKIQAGKIELEDITFNTIEFLQQFQAAYQPIASEKGLDFRVTADATIPTILSGDSMRLNQILNNLVNNALKFTQHGQVKVKVSLVTKNENQCKLLFEVHDTGIGISEDKLPHIFQPFHQSEKYISRKFGGTGLGLSIVKSLVSVLKGEISVKSKAGEGSVFSVVVPFNICSVAIPQHVGIKERNESALIASFKGYRILYVEDVESNRMVVESYLKDCGVECTLAADGEIALKHTANKTFDVILMDLQMPGLNGYEVTEALRLQPGGRNNHTPVIAFTAEALSENLKTRTAMYHIQDIITKPFQLDMLIRKIVKVCPKRREEEDFLSFQFYEDVFNYNPEEMEKIKTILINDFRLMEENITRYVEEQNMDGIRAEIHKLSPIVKNLRCNALIRSFEEFRKYHEYSPIIKDLHIELCRHNTMLYSYVENLQY</sequence>
<dbReference type="Pfam" id="PF00072">
    <property type="entry name" value="Response_reg"/>
    <property type="match status" value="1"/>
</dbReference>
<dbReference type="CDD" id="cd17546">
    <property type="entry name" value="REC_hyHK_CKI1_RcsC-like"/>
    <property type="match status" value="1"/>
</dbReference>
<dbReference type="Pfam" id="PF13424">
    <property type="entry name" value="TPR_12"/>
    <property type="match status" value="2"/>
</dbReference>
<reference evidence="15" key="1">
    <citation type="journal article" date="2019" name="Int. J. Syst. Evol. Microbiol.">
        <title>The Global Catalogue of Microorganisms (GCM) 10K type strain sequencing project: providing services to taxonomists for standard genome sequencing and annotation.</title>
        <authorList>
            <consortium name="The Broad Institute Genomics Platform"/>
            <consortium name="The Broad Institute Genome Sequencing Center for Infectious Disease"/>
            <person name="Wu L."/>
            <person name="Ma J."/>
        </authorList>
    </citation>
    <scope>NUCLEOTIDE SEQUENCE [LARGE SCALE GENOMIC DNA]</scope>
    <source>
        <strain evidence="15">CCUG 58938</strain>
    </source>
</reference>
<dbReference type="SUPFAM" id="SSF55874">
    <property type="entry name" value="ATPase domain of HSP90 chaperone/DNA topoisomerase II/histidine kinase"/>
    <property type="match status" value="1"/>
</dbReference>
<gene>
    <name evidence="14" type="ORF">ACFQ21_03595</name>
</gene>
<keyword evidence="3 6" id="KW-0597">Phosphoprotein</keyword>
<comment type="caution">
    <text evidence="14">The sequence shown here is derived from an EMBL/GenBank/DDBJ whole genome shotgun (WGS) entry which is preliminary data.</text>
</comment>
<dbReference type="InterPro" id="IPR036641">
    <property type="entry name" value="HPT_dom_sf"/>
</dbReference>
<feature type="chain" id="PRO_5045497342" description="histidine kinase" evidence="9">
    <location>
        <begin position="23"/>
        <end position="1467"/>
    </location>
</feature>
<dbReference type="SMART" id="SM00388">
    <property type="entry name" value="HisKA"/>
    <property type="match status" value="1"/>
</dbReference>
<evidence type="ECO:0000256" key="1">
    <source>
        <dbReference type="ARBA" id="ARBA00000085"/>
    </source>
</evidence>
<dbReference type="Proteomes" id="UP001597112">
    <property type="component" value="Unassembled WGS sequence"/>
</dbReference>
<feature type="domain" description="PAS" evidence="12">
    <location>
        <begin position="853"/>
        <end position="884"/>
    </location>
</feature>
<dbReference type="SMART" id="SM00387">
    <property type="entry name" value="HATPase_c"/>
    <property type="match status" value="1"/>
</dbReference>
<feature type="domain" description="PAS" evidence="12">
    <location>
        <begin position="659"/>
        <end position="730"/>
    </location>
</feature>
<name>A0ABW3JZJ9_9BACT</name>
<dbReference type="SMART" id="SM00028">
    <property type="entry name" value="TPR"/>
    <property type="match status" value="5"/>
</dbReference>
<keyword evidence="15" id="KW-1185">Reference proteome</keyword>
<evidence type="ECO:0000256" key="7">
    <source>
        <dbReference type="PROSITE-ProRule" id="PRU00339"/>
    </source>
</evidence>